<dbReference type="Proteomes" id="UP000005710">
    <property type="component" value="Unassembled WGS sequence"/>
</dbReference>
<feature type="compositionally biased region" description="Low complexity" evidence="1">
    <location>
        <begin position="135"/>
        <end position="146"/>
    </location>
</feature>
<dbReference type="RefSeq" id="WP_006904670.1">
    <property type="nucleotide sequence ID" value="NZ_JH976535.1"/>
</dbReference>
<keyword evidence="4" id="KW-1185">Reference proteome</keyword>
<evidence type="ECO:0000313" key="3">
    <source>
        <dbReference type="EMBL" id="EKP94648.1"/>
    </source>
</evidence>
<reference evidence="3" key="1">
    <citation type="submission" date="2010-10" db="EMBL/GenBank/DDBJ databases">
        <authorList>
            <consortium name="US DOE Joint Genome Institute (JGI-PGF)"/>
            <person name="Lucas S."/>
            <person name="Copeland A."/>
            <person name="Lapidus A."/>
            <person name="Bruce D."/>
            <person name="Goodwin L."/>
            <person name="Pitluck S."/>
            <person name="Kyrpides N."/>
            <person name="Mavromatis K."/>
            <person name="Detter J.C."/>
            <person name="Han C."/>
            <person name="Land M."/>
            <person name="Hauser L."/>
            <person name="Markowitz V."/>
            <person name="Cheng J.-F."/>
            <person name="Hugenholtz P."/>
            <person name="Woyke T."/>
            <person name="Wu D."/>
            <person name="Pukall R."/>
            <person name="Wahrenburg C."/>
            <person name="Brambilla E."/>
            <person name="Klenk H.-P."/>
            <person name="Eisen J.A."/>
        </authorList>
    </citation>
    <scope>NUCLEOTIDE SEQUENCE [LARGE SCALE GENOMIC DNA]</scope>
    <source>
        <strain evidence="3">DSM 13965</strain>
    </source>
</reference>
<dbReference type="GO" id="GO:0003735">
    <property type="term" value="F:structural constituent of ribosome"/>
    <property type="evidence" value="ECO:0007669"/>
    <property type="project" value="TreeGrafter"/>
</dbReference>
<organism evidence="3 4">
    <name type="scientific">Thermaerobacter subterraneus DSM 13965</name>
    <dbReference type="NCBI Taxonomy" id="867903"/>
    <lineage>
        <taxon>Bacteria</taxon>
        <taxon>Bacillati</taxon>
        <taxon>Bacillota</taxon>
        <taxon>Clostridia</taxon>
        <taxon>Eubacteriales</taxon>
        <taxon>Clostridiales Family XVII. Incertae Sedis</taxon>
        <taxon>Thermaerobacter</taxon>
    </lineage>
</organism>
<comment type="caution">
    <text evidence="3">The sequence shown here is derived from an EMBL/GenBank/DDBJ whole genome shotgun (WGS) entry which is preliminary data.</text>
</comment>
<evidence type="ECO:0000259" key="2">
    <source>
        <dbReference type="PROSITE" id="PS50126"/>
    </source>
</evidence>
<dbReference type="HOGENOM" id="CLU_054390_0_0_9"/>
<keyword evidence="3" id="KW-0689">Ribosomal protein</keyword>
<dbReference type="Gene3D" id="2.40.50.140">
    <property type="entry name" value="Nucleic acid-binding proteins"/>
    <property type="match status" value="1"/>
</dbReference>
<feature type="region of interest" description="Disordered" evidence="1">
    <location>
        <begin position="124"/>
        <end position="239"/>
    </location>
</feature>
<gene>
    <name evidence="3" type="ORF">ThesuDRAFT_02388</name>
</gene>
<dbReference type="GO" id="GO:0005840">
    <property type="term" value="C:ribosome"/>
    <property type="evidence" value="ECO:0007669"/>
    <property type="project" value="UniProtKB-KW"/>
</dbReference>
<dbReference type="eggNOG" id="COG1098">
    <property type="taxonomic scope" value="Bacteria"/>
</dbReference>
<dbReference type="InterPro" id="IPR003029">
    <property type="entry name" value="S1_domain"/>
</dbReference>
<accession>K6Q0L7</accession>
<dbReference type="Pfam" id="PF00575">
    <property type="entry name" value="S1"/>
    <property type="match status" value="1"/>
</dbReference>
<dbReference type="AlphaFoldDB" id="K6Q0L7"/>
<protein>
    <submittedName>
        <fullName evidence="3">RNA-binding protein with ribosomal protein S1 domain</fullName>
    </submittedName>
</protein>
<dbReference type="GO" id="GO:0006412">
    <property type="term" value="P:translation"/>
    <property type="evidence" value="ECO:0007669"/>
    <property type="project" value="TreeGrafter"/>
</dbReference>
<evidence type="ECO:0000313" key="4">
    <source>
        <dbReference type="Proteomes" id="UP000005710"/>
    </source>
</evidence>
<sequence length="330" mass="34611">MAAAGEGVRDLAGLVPLAPGTRVHGTITGIVDYGAFLVTDDGRRGLIHISEISDWYVERAEDYFYKGERVQVEVVHFDPNSGKYAFSTRRLGGKQPLANRYADRLLELHRHGVTGARYRYGTGWARRPHARRTGRPGPAAGATGSQGSAGGPGYRLPGGTSGDGRRGLGAPRSLARQGSDPAGATGTAGNAGHGPAGHHGPAEHGVPSHGPRPGGGGNLETAGGAARPATGSWRDRDAGRLRTRYQAGAGWRSAAPVAGENRESREALLQLLRHHVGQVSPAARTELDRLVETYGSERVATALARVLEETDRALQVIEAAGRRLASGTAD</sequence>
<feature type="domain" description="S1 motif" evidence="2">
    <location>
        <begin position="20"/>
        <end position="89"/>
    </location>
</feature>
<proteinExistence type="predicted"/>
<reference evidence="3" key="2">
    <citation type="submission" date="2012-10" db="EMBL/GenBank/DDBJ databases">
        <title>Improved high-quality draft of Thermaerobacter subterraneus C21, DSM 13965.</title>
        <authorList>
            <consortium name="DOE Joint Genome Institute"/>
            <person name="Eisen J."/>
            <person name="Huntemann M."/>
            <person name="Wei C.-L."/>
            <person name="Han J."/>
            <person name="Detter J.C."/>
            <person name="Han C."/>
            <person name="Tapia R."/>
            <person name="Chen A."/>
            <person name="Kyrpides N."/>
            <person name="Mavromatis K."/>
            <person name="Markowitz V."/>
            <person name="Szeto E."/>
            <person name="Ivanova N."/>
            <person name="Mikhailova N."/>
            <person name="Ovchinnikova G."/>
            <person name="Pagani I."/>
            <person name="Pati A."/>
            <person name="Goodwin L."/>
            <person name="Nordberg H.P."/>
            <person name="Cantor M.N."/>
            <person name="Hua S.X."/>
            <person name="Woyke T."/>
            <person name="Eisen J."/>
            <person name="Klenk H.-P."/>
        </authorList>
    </citation>
    <scope>NUCLEOTIDE SEQUENCE [LARGE SCALE GENOMIC DNA]</scope>
    <source>
        <strain evidence="3">DSM 13965</strain>
    </source>
</reference>
<keyword evidence="3" id="KW-0687">Ribonucleoprotein</keyword>
<dbReference type="InterPro" id="IPR050437">
    <property type="entry name" value="Ribos_protein_bS1-like"/>
</dbReference>
<evidence type="ECO:0000256" key="1">
    <source>
        <dbReference type="SAM" id="MobiDB-lite"/>
    </source>
</evidence>
<dbReference type="SUPFAM" id="SSF50249">
    <property type="entry name" value="Nucleic acid-binding proteins"/>
    <property type="match status" value="1"/>
</dbReference>
<name>K6Q0L7_9FIRM</name>
<dbReference type="GO" id="GO:0003729">
    <property type="term" value="F:mRNA binding"/>
    <property type="evidence" value="ECO:0007669"/>
    <property type="project" value="TreeGrafter"/>
</dbReference>
<dbReference type="InterPro" id="IPR012340">
    <property type="entry name" value="NA-bd_OB-fold"/>
</dbReference>
<dbReference type="SMART" id="SM00316">
    <property type="entry name" value="S1"/>
    <property type="match status" value="1"/>
</dbReference>
<dbReference type="PANTHER" id="PTHR10724">
    <property type="entry name" value="30S RIBOSOMAL PROTEIN S1"/>
    <property type="match status" value="1"/>
</dbReference>
<dbReference type="STRING" id="867903.ThesuDRAFT_02388"/>
<dbReference type="EMBL" id="AENY02000003">
    <property type="protein sequence ID" value="EKP94648.1"/>
    <property type="molecule type" value="Genomic_DNA"/>
</dbReference>
<dbReference type="PROSITE" id="PS50126">
    <property type="entry name" value="S1"/>
    <property type="match status" value="1"/>
</dbReference>